<evidence type="ECO:0000313" key="2">
    <source>
        <dbReference type="EMBL" id="KAA6394500.1"/>
    </source>
</evidence>
<feature type="region of interest" description="Disordered" evidence="1">
    <location>
        <begin position="113"/>
        <end position="157"/>
    </location>
</feature>
<proteinExistence type="predicted"/>
<sequence length="187" mass="21682">MQFESEDEENFPFYFIVRHFPFCSLARTLRKELLEGQLLVQFSLIRRSLAEILKMSKTGNRIRRDGQSNFPGAQIQAEMEDIDYQLKLKMERRAQRDQIQIKIQEGEFQHQKELEKARSVTGGRGSNNNQQASFSNTFPSRSHSHSPSSLSVSPSRLNKHFPKQGLVSEFGISEAMMCLKMLHLFQQ</sequence>
<evidence type="ECO:0000313" key="3">
    <source>
        <dbReference type="Proteomes" id="UP000324800"/>
    </source>
</evidence>
<organism evidence="2 3">
    <name type="scientific">Streblomastix strix</name>
    <dbReference type="NCBI Taxonomy" id="222440"/>
    <lineage>
        <taxon>Eukaryota</taxon>
        <taxon>Metamonada</taxon>
        <taxon>Preaxostyla</taxon>
        <taxon>Oxymonadida</taxon>
        <taxon>Streblomastigidae</taxon>
        <taxon>Streblomastix</taxon>
    </lineage>
</organism>
<evidence type="ECO:0000256" key="1">
    <source>
        <dbReference type="SAM" id="MobiDB-lite"/>
    </source>
</evidence>
<name>A0A5J4WHL8_9EUKA</name>
<feature type="compositionally biased region" description="Polar residues" evidence="1">
    <location>
        <begin position="126"/>
        <end position="139"/>
    </location>
</feature>
<dbReference type="AlphaFoldDB" id="A0A5J4WHL8"/>
<protein>
    <submittedName>
        <fullName evidence="2">Uncharacterized protein</fullName>
    </submittedName>
</protein>
<comment type="caution">
    <text evidence="2">The sequence shown here is derived from an EMBL/GenBank/DDBJ whole genome shotgun (WGS) entry which is preliminary data.</text>
</comment>
<accession>A0A5J4WHL8</accession>
<dbReference type="EMBL" id="SNRW01001928">
    <property type="protein sequence ID" value="KAA6394500.1"/>
    <property type="molecule type" value="Genomic_DNA"/>
</dbReference>
<gene>
    <name evidence="2" type="ORF">EZS28_009972</name>
</gene>
<feature type="compositionally biased region" description="Low complexity" evidence="1">
    <location>
        <begin position="145"/>
        <end position="156"/>
    </location>
</feature>
<reference evidence="2 3" key="1">
    <citation type="submission" date="2019-03" db="EMBL/GenBank/DDBJ databases">
        <title>Single cell metagenomics reveals metabolic interactions within the superorganism composed of flagellate Streblomastix strix and complex community of Bacteroidetes bacteria on its surface.</title>
        <authorList>
            <person name="Treitli S.C."/>
            <person name="Kolisko M."/>
            <person name="Husnik F."/>
            <person name="Keeling P."/>
            <person name="Hampl V."/>
        </authorList>
    </citation>
    <scope>NUCLEOTIDE SEQUENCE [LARGE SCALE GENOMIC DNA]</scope>
    <source>
        <strain evidence="2">ST1C</strain>
    </source>
</reference>
<dbReference type="Proteomes" id="UP000324800">
    <property type="component" value="Unassembled WGS sequence"/>
</dbReference>